<dbReference type="SUPFAM" id="SSF50044">
    <property type="entry name" value="SH3-domain"/>
    <property type="match status" value="1"/>
</dbReference>
<keyword evidence="6" id="KW-1185">Reference proteome</keyword>
<dbReference type="Pfam" id="PF01841">
    <property type="entry name" value="Transglut_core"/>
    <property type="match status" value="1"/>
</dbReference>
<protein>
    <submittedName>
        <fullName evidence="5">Similar to Saccharomyces cerevisiae YDL117W CYK3 SH3-domain protein located in the mother-bud neck and the cytokinetic actin ring</fullName>
    </submittedName>
</protein>
<dbReference type="PANTHER" id="PTHR46333:SF2">
    <property type="entry name" value="CYTOKINESIS PROTEIN 3"/>
    <property type="match status" value="1"/>
</dbReference>
<dbReference type="EMBL" id="CCBN010000014">
    <property type="protein sequence ID" value="CDO56155.1"/>
    <property type="molecule type" value="Genomic_DNA"/>
</dbReference>
<evidence type="ECO:0000256" key="1">
    <source>
        <dbReference type="ARBA" id="ARBA00022443"/>
    </source>
</evidence>
<dbReference type="Pfam" id="PF00018">
    <property type="entry name" value="SH3_1"/>
    <property type="match status" value="1"/>
</dbReference>
<evidence type="ECO:0000256" key="2">
    <source>
        <dbReference type="PROSITE-ProRule" id="PRU00192"/>
    </source>
</evidence>
<dbReference type="SMART" id="SM00460">
    <property type="entry name" value="TGc"/>
    <property type="match status" value="1"/>
</dbReference>
<dbReference type="InterPro" id="IPR036028">
    <property type="entry name" value="SH3-like_dom_sf"/>
</dbReference>
<feature type="compositionally biased region" description="Polar residues" evidence="3">
    <location>
        <begin position="253"/>
        <end position="282"/>
    </location>
</feature>
<reference evidence="5" key="1">
    <citation type="submission" date="2014-03" db="EMBL/GenBank/DDBJ databases">
        <authorList>
            <person name="Casaregola S."/>
        </authorList>
    </citation>
    <scope>NUCLEOTIDE SEQUENCE [LARGE SCALE GENOMIC DNA]</scope>
    <source>
        <strain evidence="5">CLIB 918</strain>
    </source>
</reference>
<comment type="caution">
    <text evidence="5">The sequence shown here is derived from an EMBL/GenBank/DDBJ whole genome shotgun (WGS) entry which is preliminary data.</text>
</comment>
<feature type="domain" description="SH3" evidence="4">
    <location>
        <begin position="8"/>
        <end position="69"/>
    </location>
</feature>
<dbReference type="OrthoDB" id="6129702at2759"/>
<dbReference type="InterPro" id="IPR002931">
    <property type="entry name" value="Transglutaminase-like"/>
</dbReference>
<dbReference type="InterPro" id="IPR038765">
    <property type="entry name" value="Papain-like_cys_pep_sf"/>
</dbReference>
<dbReference type="PROSITE" id="PS50002">
    <property type="entry name" value="SH3"/>
    <property type="match status" value="1"/>
</dbReference>
<dbReference type="InterPro" id="IPR001452">
    <property type="entry name" value="SH3_domain"/>
</dbReference>
<dbReference type="Pfam" id="PF24584">
    <property type="entry name" value="Ig_CYK3_C"/>
    <property type="match status" value="1"/>
</dbReference>
<feature type="compositionally biased region" description="Low complexity" evidence="3">
    <location>
        <begin position="357"/>
        <end position="376"/>
    </location>
</feature>
<dbReference type="SMART" id="SM00326">
    <property type="entry name" value="SH3"/>
    <property type="match status" value="1"/>
</dbReference>
<evidence type="ECO:0000313" key="5">
    <source>
        <dbReference type="EMBL" id="CDO56155.1"/>
    </source>
</evidence>
<accession>A0A0J9XFJ1</accession>
<feature type="compositionally biased region" description="Pro residues" evidence="3">
    <location>
        <begin position="181"/>
        <end position="190"/>
    </location>
</feature>
<feature type="region of interest" description="Disordered" evidence="3">
    <location>
        <begin position="229"/>
        <end position="424"/>
    </location>
</feature>
<dbReference type="GO" id="GO:0140278">
    <property type="term" value="P:mitotic division septum assembly"/>
    <property type="evidence" value="ECO:0007669"/>
    <property type="project" value="TreeGrafter"/>
</dbReference>
<proteinExistence type="predicted"/>
<dbReference type="STRING" id="1173061.A0A0J9XFJ1"/>
<feature type="compositionally biased region" description="Low complexity" evidence="3">
    <location>
        <begin position="329"/>
        <end position="348"/>
    </location>
</feature>
<dbReference type="Proteomes" id="UP000242525">
    <property type="component" value="Unassembled WGS sequence"/>
</dbReference>
<sequence>MSKALPAVLPCWVKAIYSWPGEDKKDLGFVEGDIIQVLNTGDGNWWTGKLKRNKLVGSFPCNFVEYLNPKDSSEYAQSAMPSVADLSISEHPHSRQSSFTSQDGSDIYDRAPSRMSIQSNYTTTSRKVNRGDMYSQYNESMTTLRADEQQQFNRNLHSSLSRRGTASRRSCVEDFDDIEPVGPPPVPPPHSVNIVSSPDPANRASQRTPSPLRNAMDDVLTSLDIMQLRTPSQSPVKSMLEDTTPNPGLRTPMSFSSSPRKTPSQHWSTLQSPIRALSSSPTKKSRSQFPHRPSDFSEISLPPHEDDTPFDANSFSTSPSRNGSYIRQNGGNSLNASTSSSNNESTVSRQDTFRTMSSVATSLSSVSDMPSPSIRSNYSMNSGSSIRGRGKTGYYKDTHNNGSIDNESFYDKPAKLPGMNSNANLQKSTGSLTLKKSSGFLKKFFSPNSNSNNARTSSASPEKGRLRPRKSAKSFMSTTSRPLSSLSIRETLKKVSRVSNSRAKSSLDAYPSDNETSGWMAFHQNAYRTNSLSGHEKRQRQSREQVDGLQSIEPIEQLSRIGGNETYDGSFTWNDNHLQQLSKRDFSVVDNAILNINSWPYLTSHELARVHMLNKYSDPIEQLRAAFNFCSTKLKWESLLVDDDYEEGVGSLSRVMQSRRANSLEIAYIFQAICDTLEITCEVIPGYLKGPGEVWHNGGIPRPNHYWNAVLVDGLWRMVDASLASPTFPTRDTYTVCDQRKPEYFYFLTRPCELVFTHVPYSVTHEHIVPSLSHEVLNALPLAGPLAFKYNLTLKDFSTSLTRLKDLDIAELILAVPPEVELYAEVVTGTFPAGAAARPPSDVEDRVRHPALVQPYWEDNERFYRVKALLPPQHTQGALNIYVERRGAIKSISHTTFALAYSMPIVQAGENPLLNFATRYPTPGARDQDIYIREPQCRDLVYGRTYPFTVRQHSITRRASNGHKMKMALQSPSGKIIKLRNIDSTNKGLFEGAVKVSERGNWRGLVLADDGHTWCVYGGWECT</sequence>
<dbReference type="AlphaFoldDB" id="A0A0J9XFJ1"/>
<feature type="region of interest" description="Disordered" evidence="3">
    <location>
        <begin position="444"/>
        <end position="483"/>
    </location>
</feature>
<feature type="region of interest" description="Disordered" evidence="3">
    <location>
        <begin position="175"/>
        <end position="214"/>
    </location>
</feature>
<dbReference type="SUPFAM" id="SSF54001">
    <property type="entry name" value="Cysteine proteinases"/>
    <property type="match status" value="1"/>
</dbReference>
<feature type="compositionally biased region" description="Low complexity" evidence="3">
    <location>
        <begin position="444"/>
        <end position="461"/>
    </location>
</feature>
<keyword evidence="1 2" id="KW-0728">SH3 domain</keyword>
<feature type="compositionally biased region" description="Polar residues" evidence="3">
    <location>
        <begin position="474"/>
        <end position="483"/>
    </location>
</feature>
<dbReference type="Gene3D" id="3.10.620.30">
    <property type="match status" value="1"/>
</dbReference>
<dbReference type="InterPro" id="IPR052557">
    <property type="entry name" value="CAP/Cytokinesis_protein"/>
</dbReference>
<evidence type="ECO:0000259" key="4">
    <source>
        <dbReference type="PROSITE" id="PS50002"/>
    </source>
</evidence>
<evidence type="ECO:0000313" key="6">
    <source>
        <dbReference type="Proteomes" id="UP000242525"/>
    </source>
</evidence>
<name>A0A0J9XFJ1_GEOCN</name>
<feature type="compositionally biased region" description="Polar residues" evidence="3">
    <location>
        <begin position="229"/>
        <end position="246"/>
    </location>
</feature>
<gene>
    <name evidence="5" type="ORF">BN980_GECA14s00186g</name>
</gene>
<dbReference type="Gene3D" id="2.30.30.40">
    <property type="entry name" value="SH3 Domains"/>
    <property type="match status" value="1"/>
</dbReference>
<dbReference type="InterPro" id="IPR056409">
    <property type="entry name" value="Ig_CYK3_C"/>
</dbReference>
<feature type="compositionally biased region" description="Polar residues" evidence="3">
    <location>
        <begin position="311"/>
        <end position="327"/>
    </location>
</feature>
<organism evidence="5 6">
    <name type="scientific">Geotrichum candidum</name>
    <name type="common">Oospora lactis</name>
    <name type="synonym">Dipodascus geotrichum</name>
    <dbReference type="NCBI Taxonomy" id="1173061"/>
    <lineage>
        <taxon>Eukaryota</taxon>
        <taxon>Fungi</taxon>
        <taxon>Dikarya</taxon>
        <taxon>Ascomycota</taxon>
        <taxon>Saccharomycotina</taxon>
        <taxon>Dipodascomycetes</taxon>
        <taxon>Dipodascales</taxon>
        <taxon>Dipodascaceae</taxon>
        <taxon>Geotrichum</taxon>
    </lineage>
</organism>
<dbReference type="PANTHER" id="PTHR46333">
    <property type="entry name" value="CYTOKINESIS PROTEIN 3"/>
    <property type="match status" value="1"/>
</dbReference>
<evidence type="ECO:0000256" key="3">
    <source>
        <dbReference type="SAM" id="MobiDB-lite"/>
    </source>
</evidence>
<dbReference type="GO" id="GO:0110085">
    <property type="term" value="C:mitotic actomyosin contractile ring"/>
    <property type="evidence" value="ECO:0007669"/>
    <property type="project" value="TreeGrafter"/>
</dbReference>
<dbReference type="FunFam" id="2.30.30.40:FF:000168">
    <property type="entry name" value="SH3 domain protein (Cyk3)"/>
    <property type="match status" value="1"/>
</dbReference>